<dbReference type="SUPFAM" id="SSF54523">
    <property type="entry name" value="Pili subunits"/>
    <property type="match status" value="1"/>
</dbReference>
<dbReference type="PROSITE" id="PS00409">
    <property type="entry name" value="PROKAR_NTER_METHYL"/>
    <property type="match status" value="1"/>
</dbReference>
<dbReference type="AlphaFoldDB" id="A0A2U8GUP1"/>
<dbReference type="NCBIfam" id="TIGR02532">
    <property type="entry name" value="IV_pilin_GFxxxE"/>
    <property type="match status" value="1"/>
</dbReference>
<protein>
    <recommendedName>
        <fullName evidence="2">Type II secretion system protein H</fullName>
    </recommendedName>
    <alternativeName>
        <fullName evidence="10">General secretion pathway protein H</fullName>
    </alternativeName>
</protein>
<evidence type="ECO:0000256" key="3">
    <source>
        <dbReference type="ARBA" id="ARBA00022475"/>
    </source>
</evidence>
<dbReference type="InterPro" id="IPR045584">
    <property type="entry name" value="Pilin-like"/>
</dbReference>
<evidence type="ECO:0000256" key="8">
    <source>
        <dbReference type="ARBA" id="ARBA00023136"/>
    </source>
</evidence>
<evidence type="ECO:0000256" key="1">
    <source>
        <dbReference type="ARBA" id="ARBA00004377"/>
    </source>
</evidence>
<dbReference type="Pfam" id="PF12019">
    <property type="entry name" value="GspH"/>
    <property type="match status" value="1"/>
</dbReference>
<evidence type="ECO:0000313" key="13">
    <source>
        <dbReference type="EMBL" id="AWI77130.1"/>
    </source>
</evidence>
<dbReference type="Pfam" id="PF07963">
    <property type="entry name" value="N_methyl"/>
    <property type="match status" value="1"/>
</dbReference>
<reference evidence="13 14" key="1">
    <citation type="submission" date="2017-06" db="EMBL/GenBank/DDBJ databases">
        <title>Azoarcus.</title>
        <authorList>
            <person name="Woo J.-H."/>
            <person name="Kim H.-S."/>
        </authorList>
    </citation>
    <scope>NUCLEOTIDE SEQUENCE [LARGE SCALE GENOMIC DNA]</scope>
    <source>
        <strain evidence="13 14">TSPY31</strain>
    </source>
</reference>
<keyword evidence="5" id="KW-0997">Cell inner membrane</keyword>
<dbReference type="InterPro" id="IPR012902">
    <property type="entry name" value="N_methyl_site"/>
</dbReference>
<sequence>MVSPSAMPENSNLMSGQYLLRRLRRAKGFSLIELMVTLAVLAILIGVGVPSFQGMIANSRIAAASSDVVSGMYAAKNEAIKRNASIRFCINPTTGAWRVADLAGTDLRVGELHTAVGINTTGLDTSSVANNACVRFKADGLSYGVTNLITAGTVTLSLAGTANKVVNVRVGVIHAG</sequence>
<evidence type="ECO:0000256" key="2">
    <source>
        <dbReference type="ARBA" id="ARBA00021549"/>
    </source>
</evidence>
<dbReference type="Proteomes" id="UP000244930">
    <property type="component" value="Chromosome"/>
</dbReference>
<evidence type="ECO:0000259" key="12">
    <source>
        <dbReference type="Pfam" id="PF12019"/>
    </source>
</evidence>
<evidence type="ECO:0000313" key="14">
    <source>
        <dbReference type="Proteomes" id="UP000244930"/>
    </source>
</evidence>
<dbReference type="GO" id="GO:0015628">
    <property type="term" value="P:protein secretion by the type II secretion system"/>
    <property type="evidence" value="ECO:0007669"/>
    <property type="project" value="InterPro"/>
</dbReference>
<keyword evidence="14" id="KW-1185">Reference proteome</keyword>
<evidence type="ECO:0000256" key="11">
    <source>
        <dbReference type="SAM" id="Phobius"/>
    </source>
</evidence>
<feature type="domain" description="General secretion pathway GspH" evidence="12">
    <location>
        <begin position="66"/>
        <end position="170"/>
    </location>
</feature>
<dbReference type="GO" id="GO:0015627">
    <property type="term" value="C:type II protein secretion system complex"/>
    <property type="evidence" value="ECO:0007669"/>
    <property type="project" value="InterPro"/>
</dbReference>
<accession>A0A2U8GUP1</accession>
<keyword evidence="3" id="KW-1003">Cell membrane</keyword>
<comment type="subcellular location">
    <subcellularLocation>
        <location evidence="1">Cell inner membrane</location>
        <topology evidence="1">Single-pass membrane protein</topology>
    </subcellularLocation>
</comment>
<comment type="similarity">
    <text evidence="9">Belongs to the GSP H family.</text>
</comment>
<dbReference type="KEGG" id="acom:CEW83_19395"/>
<evidence type="ECO:0000256" key="10">
    <source>
        <dbReference type="ARBA" id="ARBA00030775"/>
    </source>
</evidence>
<keyword evidence="8 11" id="KW-0472">Membrane</keyword>
<name>A0A2U8GUP1_9RHOO</name>
<keyword evidence="4" id="KW-0488">Methylation</keyword>
<evidence type="ECO:0000256" key="6">
    <source>
        <dbReference type="ARBA" id="ARBA00022692"/>
    </source>
</evidence>
<evidence type="ECO:0000256" key="9">
    <source>
        <dbReference type="ARBA" id="ARBA00025772"/>
    </source>
</evidence>
<dbReference type="InterPro" id="IPR022346">
    <property type="entry name" value="T2SS_GspH"/>
</dbReference>
<feature type="transmembrane region" description="Helical" evidence="11">
    <location>
        <begin position="31"/>
        <end position="52"/>
    </location>
</feature>
<keyword evidence="7 11" id="KW-1133">Transmembrane helix</keyword>
<gene>
    <name evidence="13" type="ORF">CEW83_19395</name>
</gene>
<dbReference type="Gene3D" id="3.30.700.10">
    <property type="entry name" value="Glycoprotein, Type 4 Pilin"/>
    <property type="match status" value="1"/>
</dbReference>
<evidence type="ECO:0000256" key="7">
    <source>
        <dbReference type="ARBA" id="ARBA00022989"/>
    </source>
</evidence>
<organism evidence="13 14">
    <name type="scientific">Parazoarcus communis</name>
    <dbReference type="NCBI Taxonomy" id="41977"/>
    <lineage>
        <taxon>Bacteria</taxon>
        <taxon>Pseudomonadati</taxon>
        <taxon>Pseudomonadota</taxon>
        <taxon>Betaproteobacteria</taxon>
        <taxon>Rhodocyclales</taxon>
        <taxon>Zoogloeaceae</taxon>
        <taxon>Parazoarcus</taxon>
    </lineage>
</organism>
<evidence type="ECO:0000256" key="4">
    <source>
        <dbReference type="ARBA" id="ARBA00022481"/>
    </source>
</evidence>
<dbReference type="EMBL" id="CP022187">
    <property type="protein sequence ID" value="AWI77130.1"/>
    <property type="molecule type" value="Genomic_DNA"/>
</dbReference>
<keyword evidence="6 11" id="KW-0812">Transmembrane</keyword>
<dbReference type="GO" id="GO:0005886">
    <property type="term" value="C:plasma membrane"/>
    <property type="evidence" value="ECO:0007669"/>
    <property type="project" value="UniProtKB-SubCell"/>
</dbReference>
<evidence type="ECO:0000256" key="5">
    <source>
        <dbReference type="ARBA" id="ARBA00022519"/>
    </source>
</evidence>
<proteinExistence type="inferred from homology"/>